<dbReference type="AlphaFoldDB" id="A0A4R5WYB6"/>
<keyword evidence="2" id="KW-0378">Hydrolase</keyword>
<dbReference type="Proteomes" id="UP001229081">
    <property type="component" value="Unassembled WGS sequence"/>
</dbReference>
<organism evidence="2 3">
    <name type="scientific">Mycobacterium paragordonae</name>
    <dbReference type="NCBI Taxonomy" id="1389713"/>
    <lineage>
        <taxon>Bacteria</taxon>
        <taxon>Bacillati</taxon>
        <taxon>Actinomycetota</taxon>
        <taxon>Actinomycetes</taxon>
        <taxon>Mycobacteriales</taxon>
        <taxon>Mycobacteriaceae</taxon>
        <taxon>Mycobacterium</taxon>
    </lineage>
</organism>
<evidence type="ECO:0000313" key="3">
    <source>
        <dbReference type="Proteomes" id="UP001229081"/>
    </source>
</evidence>
<dbReference type="SUPFAM" id="SSF53474">
    <property type="entry name" value="alpha/beta-Hydrolases"/>
    <property type="match status" value="1"/>
</dbReference>
<sequence length="285" mass="31121">MQSLPQARVAARAQSASLSHGVTAYHVAGDEGPWVVLVHGLVTPSYAWEPLSELIAAQGFRVLRYDQFGRGLSDRPRVTYDLDLYVGQLRELADTLGIESMHLVGWSMGALMVTRLAAECPDRAASITLIAPGLYASGSAKVAAQLLLRLPGARKLVASRIGDVIDRLPQQHLSRPERLPDYRERTREQLRFPGMGESFASTVANYPAQAGDQWAAVGEHPRSVLLVWGTNDSVTPYGNHSQVLRLYPAAELLAVEGAKHAPHLDHAEVVYPAILRHLTTAENRS</sequence>
<dbReference type="RefSeq" id="WP_133435584.1">
    <property type="nucleotide sequence ID" value="NZ_JAUFSA010000001.1"/>
</dbReference>
<dbReference type="PANTHER" id="PTHR43798">
    <property type="entry name" value="MONOACYLGLYCEROL LIPASE"/>
    <property type="match status" value="1"/>
</dbReference>
<dbReference type="Gene3D" id="3.40.50.1820">
    <property type="entry name" value="alpha/beta hydrolase"/>
    <property type="match status" value="1"/>
</dbReference>
<protein>
    <submittedName>
        <fullName evidence="2">Alpha/beta hydrolase</fullName>
    </submittedName>
</protein>
<dbReference type="GO" id="GO:0016787">
    <property type="term" value="F:hydrolase activity"/>
    <property type="evidence" value="ECO:0007669"/>
    <property type="project" value="UniProtKB-KW"/>
</dbReference>
<accession>A0A4R5WYB6</accession>
<gene>
    <name evidence="2" type="ORF">QXL92_18695</name>
</gene>
<name>A0A4R5WYB6_9MYCO</name>
<dbReference type="EMBL" id="JAUFSA010000001">
    <property type="protein sequence ID" value="MDP7736774.1"/>
    <property type="molecule type" value="Genomic_DNA"/>
</dbReference>
<dbReference type="Pfam" id="PF00561">
    <property type="entry name" value="Abhydrolase_1"/>
    <property type="match status" value="1"/>
</dbReference>
<dbReference type="InterPro" id="IPR029058">
    <property type="entry name" value="AB_hydrolase_fold"/>
</dbReference>
<dbReference type="InterPro" id="IPR000073">
    <property type="entry name" value="AB_hydrolase_1"/>
</dbReference>
<reference evidence="2" key="1">
    <citation type="submission" date="2023-06" db="EMBL/GenBank/DDBJ databases">
        <title>Identification of two novel mycobacterium reveal diversities and complexities of Mycobacterium gordonae clade.</title>
        <authorList>
            <person name="Matsumoto Y."/>
            <person name="Nakamura S."/>
            <person name="Motooka D."/>
            <person name="Fukushima K."/>
        </authorList>
    </citation>
    <scope>NUCLEOTIDE SEQUENCE</scope>
    <source>
        <strain evidence="2">TY812</strain>
    </source>
</reference>
<dbReference type="PRINTS" id="PR00111">
    <property type="entry name" value="ABHYDROLASE"/>
</dbReference>
<evidence type="ECO:0000313" key="2">
    <source>
        <dbReference type="EMBL" id="MDP7736774.1"/>
    </source>
</evidence>
<comment type="caution">
    <text evidence="2">The sequence shown here is derived from an EMBL/GenBank/DDBJ whole genome shotgun (WGS) entry which is preliminary data.</text>
</comment>
<feature type="domain" description="AB hydrolase-1" evidence="1">
    <location>
        <begin position="33"/>
        <end position="267"/>
    </location>
</feature>
<dbReference type="InterPro" id="IPR050266">
    <property type="entry name" value="AB_hydrolase_sf"/>
</dbReference>
<proteinExistence type="predicted"/>
<evidence type="ECO:0000259" key="1">
    <source>
        <dbReference type="Pfam" id="PF00561"/>
    </source>
</evidence>